<evidence type="ECO:0000256" key="3">
    <source>
        <dbReference type="ARBA" id="ARBA00022452"/>
    </source>
</evidence>
<dbReference type="SUPFAM" id="SSF56935">
    <property type="entry name" value="Porins"/>
    <property type="match status" value="1"/>
</dbReference>
<comment type="caution">
    <text evidence="16">The sequence shown here is derived from an EMBL/GenBank/DDBJ whole genome shotgun (WGS) entry which is preliminary data.</text>
</comment>
<keyword evidence="6" id="KW-0408">Iron</keyword>
<evidence type="ECO:0000256" key="2">
    <source>
        <dbReference type="ARBA" id="ARBA00022448"/>
    </source>
</evidence>
<evidence type="ECO:0000256" key="8">
    <source>
        <dbReference type="ARBA" id="ARBA00023077"/>
    </source>
</evidence>
<protein>
    <submittedName>
        <fullName evidence="16">TonB-dependent receptor</fullName>
    </submittedName>
</protein>
<dbReference type="PROSITE" id="PS52016">
    <property type="entry name" value="TONB_DEPENDENT_REC_3"/>
    <property type="match status" value="1"/>
</dbReference>
<evidence type="ECO:0000256" key="5">
    <source>
        <dbReference type="ARBA" id="ARBA00022692"/>
    </source>
</evidence>
<evidence type="ECO:0000256" key="7">
    <source>
        <dbReference type="ARBA" id="ARBA00023065"/>
    </source>
</evidence>
<dbReference type="RefSeq" id="WP_284244563.1">
    <property type="nucleotide sequence ID" value="NZ_BSST01000001.1"/>
</dbReference>
<evidence type="ECO:0000256" key="10">
    <source>
        <dbReference type="ARBA" id="ARBA00023237"/>
    </source>
</evidence>
<keyword evidence="13" id="KW-0732">Signal</keyword>
<feature type="signal peptide" evidence="13">
    <location>
        <begin position="1"/>
        <end position="28"/>
    </location>
</feature>
<comment type="subcellular location">
    <subcellularLocation>
        <location evidence="1 11">Cell outer membrane</location>
        <topology evidence="1 11">Multi-pass membrane protein</topology>
    </subcellularLocation>
</comment>
<organism evidence="16 17">
    <name type="scientific">Thalassotalea insulae</name>
    <dbReference type="NCBI Taxonomy" id="2056778"/>
    <lineage>
        <taxon>Bacteria</taxon>
        <taxon>Pseudomonadati</taxon>
        <taxon>Pseudomonadota</taxon>
        <taxon>Gammaproteobacteria</taxon>
        <taxon>Alteromonadales</taxon>
        <taxon>Colwelliaceae</taxon>
        <taxon>Thalassotalea</taxon>
    </lineage>
</organism>
<keyword evidence="2 11" id="KW-0813">Transport</keyword>
<dbReference type="CDD" id="cd01347">
    <property type="entry name" value="ligand_gated_channel"/>
    <property type="match status" value="1"/>
</dbReference>
<keyword evidence="4" id="KW-0410">Iron transport</keyword>
<evidence type="ECO:0000256" key="1">
    <source>
        <dbReference type="ARBA" id="ARBA00004571"/>
    </source>
</evidence>
<keyword evidence="10 11" id="KW-0998">Cell outer membrane</keyword>
<evidence type="ECO:0000313" key="16">
    <source>
        <dbReference type="EMBL" id="GLX78690.1"/>
    </source>
</evidence>
<feature type="domain" description="TonB-dependent receptor-like beta-barrel" evidence="14">
    <location>
        <begin position="330"/>
        <end position="771"/>
    </location>
</feature>
<dbReference type="PANTHER" id="PTHR32552">
    <property type="entry name" value="FERRICHROME IRON RECEPTOR-RELATED"/>
    <property type="match status" value="1"/>
</dbReference>
<evidence type="ECO:0000259" key="14">
    <source>
        <dbReference type="Pfam" id="PF00593"/>
    </source>
</evidence>
<evidence type="ECO:0000256" key="4">
    <source>
        <dbReference type="ARBA" id="ARBA00022496"/>
    </source>
</evidence>
<dbReference type="EMBL" id="BSST01000001">
    <property type="protein sequence ID" value="GLX78690.1"/>
    <property type="molecule type" value="Genomic_DNA"/>
</dbReference>
<feature type="chain" id="PRO_5046149156" evidence="13">
    <location>
        <begin position="29"/>
        <end position="808"/>
    </location>
</feature>
<evidence type="ECO:0000259" key="15">
    <source>
        <dbReference type="Pfam" id="PF07715"/>
    </source>
</evidence>
<name>A0ABQ6GRW7_9GAMM</name>
<keyword evidence="3 11" id="KW-1134">Transmembrane beta strand</keyword>
<dbReference type="InterPro" id="IPR012910">
    <property type="entry name" value="Plug_dom"/>
</dbReference>
<dbReference type="Gene3D" id="2.40.170.20">
    <property type="entry name" value="TonB-dependent receptor, beta-barrel domain"/>
    <property type="match status" value="2"/>
</dbReference>
<keyword evidence="9 11" id="KW-0472">Membrane</keyword>
<feature type="domain" description="TonB-dependent receptor plug" evidence="15">
    <location>
        <begin position="54"/>
        <end position="161"/>
    </location>
</feature>
<sequence length="808" mass="89911">MDKHQFLSARLRPSLLTITILSALQVQADELADNVKKSDIEVIQVSAQHRVENIQDVPIAISAFSDDSLEKLNAENINDLGLFTPGLETNNATATQTTFNIRGITTNDFGIGLDPAVAVYIDGVYVGRRGTSNLNFNDIARVEVLKGPQGTLFGRNSAAGAINIITKLPEEENTGSLQLTAGNYGKLKAATTYNLALSDDLFWRVSGVKNHRDGYVDVIHQQEDIGDNNDWSLTSSLLWQASPNLTANLRFDVSNIDQDSRPAATLNPAFGPGDPFGSVATDVEDNNEKRKAKGASLELNYDFANMRFTSISAYREFTRYNSMEDDGSAFDRAYFHSILDEDQQQLSQEFRLTGYSDKLKWTLGATYFDEDISQDTYANFLFQSIDGFALTSAGMNPAEIPNVMPGLGMAGFFMQLLPPQLINEIASQTVFTPEQIYGVIAFNNYGKPFNELTRNRNQTTSYAAYADATYSVNEQFNLTLGLRYSVDKKTFNINTAYQNEINIGLLDYPGIPVGFAFANPTDSEQKDDWSKLTPRIVVDYQWTDDLMTYASYAEGFKSGGFNTLGMAPPVAEETVKNSELGMKSFWLDGDLKLNLSVFSYQYTDLQQHELDGPAGTIPTYNLRNVDAEGRGYEIEAEWQASDNLLLSVNYGLLDTEYTHWGLFPWENEQDLNESKVGESISGMPKHNIYLAADYYHYWSQHTLAVHLDHTYTSERQTDIDGPSIPVLPYDPATVKGLTADNRIDAYGITNAHISVIDNDENYRVSFYVENLFDKEYLLAIGGQAMAVGSPIANRGLPRMYGVSVTMNF</sequence>
<evidence type="ECO:0000313" key="17">
    <source>
        <dbReference type="Proteomes" id="UP001157186"/>
    </source>
</evidence>
<evidence type="ECO:0000256" key="11">
    <source>
        <dbReference type="PROSITE-ProRule" id="PRU01360"/>
    </source>
</evidence>
<gene>
    <name evidence="16" type="ORF">tinsulaeT_20300</name>
</gene>
<dbReference type="Pfam" id="PF07715">
    <property type="entry name" value="Plug"/>
    <property type="match status" value="1"/>
</dbReference>
<proteinExistence type="inferred from homology"/>
<evidence type="ECO:0000256" key="13">
    <source>
        <dbReference type="SAM" id="SignalP"/>
    </source>
</evidence>
<dbReference type="InterPro" id="IPR000531">
    <property type="entry name" value="Beta-barrel_TonB"/>
</dbReference>
<reference evidence="16 17" key="1">
    <citation type="submission" date="2023-03" db="EMBL/GenBank/DDBJ databases">
        <title>Draft genome sequence of Thalassotalea insulae KCTC 62186T.</title>
        <authorList>
            <person name="Sawabe T."/>
        </authorList>
    </citation>
    <scope>NUCLEOTIDE SEQUENCE [LARGE SCALE GENOMIC DNA]</scope>
    <source>
        <strain evidence="16 17">KCTC 62186</strain>
    </source>
</reference>
<dbReference type="PANTHER" id="PTHR32552:SF81">
    <property type="entry name" value="TONB-DEPENDENT OUTER MEMBRANE RECEPTOR"/>
    <property type="match status" value="1"/>
</dbReference>
<keyword evidence="16" id="KW-0675">Receptor</keyword>
<evidence type="ECO:0000256" key="6">
    <source>
        <dbReference type="ARBA" id="ARBA00023004"/>
    </source>
</evidence>
<keyword evidence="5 11" id="KW-0812">Transmembrane</keyword>
<keyword evidence="7" id="KW-0406">Ion transport</keyword>
<evidence type="ECO:0000256" key="12">
    <source>
        <dbReference type="RuleBase" id="RU003357"/>
    </source>
</evidence>
<accession>A0ABQ6GRW7</accession>
<keyword evidence="8 12" id="KW-0798">TonB box</keyword>
<dbReference type="Pfam" id="PF00593">
    <property type="entry name" value="TonB_dep_Rec_b-barrel"/>
    <property type="match status" value="1"/>
</dbReference>
<dbReference type="InterPro" id="IPR036942">
    <property type="entry name" value="Beta-barrel_TonB_sf"/>
</dbReference>
<keyword evidence="17" id="KW-1185">Reference proteome</keyword>
<dbReference type="Proteomes" id="UP001157186">
    <property type="component" value="Unassembled WGS sequence"/>
</dbReference>
<dbReference type="InterPro" id="IPR039426">
    <property type="entry name" value="TonB-dep_rcpt-like"/>
</dbReference>
<evidence type="ECO:0000256" key="9">
    <source>
        <dbReference type="ARBA" id="ARBA00023136"/>
    </source>
</evidence>
<comment type="similarity">
    <text evidence="11 12">Belongs to the TonB-dependent receptor family.</text>
</comment>